<dbReference type="AlphaFoldDB" id="A0A069NRS7"/>
<proteinExistence type="predicted"/>
<dbReference type="eggNOG" id="ENOG502ZKW7">
    <property type="taxonomic scope" value="Bacteria"/>
</dbReference>
<dbReference type="RefSeq" id="WP_035969555.1">
    <property type="nucleotide sequence ID" value="NZ_BMEG01000001.1"/>
</dbReference>
<dbReference type="EMBL" id="JFHE01000040">
    <property type="protein sequence ID" value="KDR27741.1"/>
    <property type="molecule type" value="Genomic_DNA"/>
</dbReference>
<evidence type="ECO:0008006" key="5">
    <source>
        <dbReference type="Google" id="ProtNLM"/>
    </source>
</evidence>
<dbReference type="Proteomes" id="UP000597138">
    <property type="component" value="Unassembled WGS sequence"/>
</dbReference>
<comment type="caution">
    <text evidence="2">The sequence shown here is derived from an EMBL/GenBank/DDBJ whole genome shotgun (WGS) entry which is preliminary data.</text>
</comment>
<name>A0A069NRS7_9BURK</name>
<dbReference type="Proteomes" id="UP000027439">
    <property type="component" value="Unassembled WGS sequence"/>
</dbReference>
<dbReference type="EMBL" id="BMEG01000001">
    <property type="protein sequence ID" value="GGD52360.1"/>
    <property type="molecule type" value="Genomic_DNA"/>
</dbReference>
<keyword evidence="4" id="KW-1185">Reference proteome</keyword>
<dbReference type="STRING" id="1071679.BG57_22365"/>
<evidence type="ECO:0000313" key="1">
    <source>
        <dbReference type="EMBL" id="GGD52360.1"/>
    </source>
</evidence>
<accession>A0A069NRS7</accession>
<evidence type="ECO:0000313" key="4">
    <source>
        <dbReference type="Proteomes" id="UP000597138"/>
    </source>
</evidence>
<organism evidence="2 3">
    <name type="scientific">Caballeronia grimmiae</name>
    <dbReference type="NCBI Taxonomy" id="1071679"/>
    <lineage>
        <taxon>Bacteria</taxon>
        <taxon>Pseudomonadati</taxon>
        <taxon>Pseudomonadota</taxon>
        <taxon>Betaproteobacteria</taxon>
        <taxon>Burkholderiales</taxon>
        <taxon>Burkholderiaceae</taxon>
        <taxon>Caballeronia</taxon>
    </lineage>
</organism>
<reference evidence="1" key="4">
    <citation type="submission" date="2024-05" db="EMBL/GenBank/DDBJ databases">
        <authorList>
            <person name="Sun Q."/>
            <person name="Zhou Y."/>
        </authorList>
    </citation>
    <scope>NUCLEOTIDE SEQUENCE</scope>
    <source>
        <strain evidence="1">CGMCC 1.11013</strain>
    </source>
</reference>
<reference evidence="4" key="3">
    <citation type="journal article" date="2019" name="Int. J. Syst. Evol. Microbiol.">
        <title>The Global Catalogue of Microorganisms (GCM) 10K type strain sequencing project: providing services to taxonomists for standard genome sequencing and annotation.</title>
        <authorList>
            <consortium name="The Broad Institute Genomics Platform"/>
            <consortium name="The Broad Institute Genome Sequencing Center for Infectious Disease"/>
            <person name="Wu L."/>
            <person name="Ma J."/>
        </authorList>
    </citation>
    <scope>NUCLEOTIDE SEQUENCE [LARGE SCALE GENOMIC DNA]</scope>
    <source>
        <strain evidence="4">CGMCC 1.11013</strain>
    </source>
</reference>
<evidence type="ECO:0000313" key="3">
    <source>
        <dbReference type="Proteomes" id="UP000027439"/>
    </source>
</evidence>
<evidence type="ECO:0000313" key="2">
    <source>
        <dbReference type="EMBL" id="KDR27741.1"/>
    </source>
</evidence>
<reference evidence="2 3" key="2">
    <citation type="submission" date="2014-03" db="EMBL/GenBank/DDBJ databases">
        <title>Draft Genome Sequences of Four Burkholderia Strains.</title>
        <authorList>
            <person name="Liu X.Y."/>
            <person name="Li C.X."/>
            <person name="Xu J.H."/>
        </authorList>
    </citation>
    <scope>NUCLEOTIDE SEQUENCE [LARGE SCALE GENOMIC DNA]</scope>
    <source>
        <strain evidence="2 3">R27</strain>
    </source>
</reference>
<dbReference type="OrthoDB" id="8913873at2"/>
<protein>
    <recommendedName>
        <fullName evidence="5">Phosphatidylserine/phosphatidylglycerophosphate/ cardiolipin synthase</fullName>
    </recommendedName>
</protein>
<gene>
    <name evidence="2" type="ORF">BG57_22365</name>
    <name evidence="1" type="ORF">GCM10010985_02580</name>
</gene>
<sequence length="100" mass="10842">MATLAIDGVRWVNDRVTNVRWGSFDSARNAWAAPTSIVDVHEVVDAIKSGKEVRTLFTLGGRTFLGPKVSALPYANGHVGIEARVQDGQIEKSLEDLPPV</sequence>
<reference evidence="1" key="1">
    <citation type="journal article" date="2014" name="Int. J. Syst. Evol. Microbiol.">
        <title>Complete genome of a new Firmicutes species belonging to the dominant human colonic microbiota ('Ruminococcus bicirculans') reveals two chromosomes and a selective capacity to utilize plant glucans.</title>
        <authorList>
            <consortium name="NISC Comparative Sequencing Program"/>
            <person name="Wegmann U."/>
            <person name="Louis P."/>
            <person name="Goesmann A."/>
            <person name="Henrissat B."/>
            <person name="Duncan S.H."/>
            <person name="Flint H.J."/>
        </authorList>
    </citation>
    <scope>NUCLEOTIDE SEQUENCE</scope>
    <source>
        <strain evidence="1">CGMCC 1.11013</strain>
    </source>
</reference>